<dbReference type="PANTHER" id="PTHR30349:SF64">
    <property type="entry name" value="PROPHAGE INTEGRASE INTD-RELATED"/>
    <property type="match status" value="1"/>
</dbReference>
<gene>
    <name evidence="5" type="ORF">DYP60_05540</name>
</gene>
<dbReference type="InterPro" id="IPR013762">
    <property type="entry name" value="Integrase-like_cat_sf"/>
</dbReference>
<dbReference type="Proteomes" id="UP000264002">
    <property type="component" value="Unassembled WGS sequence"/>
</dbReference>
<evidence type="ECO:0000313" key="5">
    <source>
        <dbReference type="EMBL" id="RFU95091.1"/>
    </source>
</evidence>
<dbReference type="Gene3D" id="1.10.150.130">
    <property type="match status" value="1"/>
</dbReference>
<keyword evidence="6" id="KW-1185">Reference proteome</keyword>
<keyword evidence="3" id="KW-0233">DNA recombination</keyword>
<sequence>MKKSYAFYLHKRVVTKGSYWYVYYLDPITGKQKTAISINTLRKKLGIYDRSSITRRREVEYIAQKALDDGIITFGKKDPNFIEYVMEFWDFEHSDYIRRRNLKNPNSLGHDYTRNMRNYFKKHALPLLPSNLKLSCVTTNHVELIVNTLFDDGLLANATILKVVQSMSVPLNEAKRLRMISHNPVENLESISTKPKRRGILTSSELHQIILIMRRKSRENAFDPRVYLATVLSAFTGMRQGEIRALKAGAITLINSEQGIITVSQSIAVYAGMKSTKGKRERFVPCPRWLCEDLLQLASRNPYGTELVFWSDTTQKNPISSSFITLDFNKTVADLLEEQNNCVGEMVEVSTRKLGEKKSITKGEFLRRERNIVFHSLRHYYVTFMRGKVGDNLLQSVVGHQSTAMTNNYTHETEERLLEVGRVSCNILPSP</sequence>
<reference evidence="6" key="1">
    <citation type="submission" date="2018-08" db="EMBL/GenBank/DDBJ databases">
        <authorList>
            <person name="Grouzdev D.S."/>
            <person name="Krutkina M.S."/>
        </authorList>
    </citation>
    <scope>NUCLEOTIDE SEQUENCE [LARGE SCALE GENOMIC DNA]</scope>
    <source>
        <strain evidence="6">4-11</strain>
    </source>
</reference>
<evidence type="ECO:0000256" key="1">
    <source>
        <dbReference type="ARBA" id="ARBA00008857"/>
    </source>
</evidence>
<organism evidence="5 6">
    <name type="scientific">Sphaerochaeta halotolerans</name>
    <dbReference type="NCBI Taxonomy" id="2293840"/>
    <lineage>
        <taxon>Bacteria</taxon>
        <taxon>Pseudomonadati</taxon>
        <taxon>Spirochaetota</taxon>
        <taxon>Spirochaetia</taxon>
        <taxon>Spirochaetales</taxon>
        <taxon>Sphaerochaetaceae</taxon>
        <taxon>Sphaerochaeta</taxon>
    </lineage>
</organism>
<evidence type="ECO:0000259" key="4">
    <source>
        <dbReference type="PROSITE" id="PS51898"/>
    </source>
</evidence>
<evidence type="ECO:0000256" key="2">
    <source>
        <dbReference type="ARBA" id="ARBA00023125"/>
    </source>
</evidence>
<dbReference type="InterPro" id="IPR050090">
    <property type="entry name" value="Tyrosine_recombinase_XerCD"/>
</dbReference>
<dbReference type="AlphaFoldDB" id="A0A372MH33"/>
<comment type="caution">
    <text evidence="5">The sequence shown here is derived from an EMBL/GenBank/DDBJ whole genome shotgun (WGS) entry which is preliminary data.</text>
</comment>
<dbReference type="PROSITE" id="PS51898">
    <property type="entry name" value="TYR_RECOMBINASE"/>
    <property type="match status" value="1"/>
</dbReference>
<evidence type="ECO:0000313" key="6">
    <source>
        <dbReference type="Proteomes" id="UP000264002"/>
    </source>
</evidence>
<dbReference type="InterPro" id="IPR011010">
    <property type="entry name" value="DNA_brk_join_enz"/>
</dbReference>
<reference evidence="5 6" key="2">
    <citation type="submission" date="2018-09" db="EMBL/GenBank/DDBJ databases">
        <title>Genome of Sphaerochaeta halotolerans strain 4-11.</title>
        <authorList>
            <person name="Nazina T.N."/>
            <person name="Sokolova D.S."/>
        </authorList>
    </citation>
    <scope>NUCLEOTIDE SEQUENCE [LARGE SCALE GENOMIC DNA]</scope>
    <source>
        <strain evidence="5 6">4-11</strain>
    </source>
</reference>
<dbReference type="RefSeq" id="WP_117329900.1">
    <property type="nucleotide sequence ID" value="NZ_QUWK01000005.1"/>
</dbReference>
<accession>A0A372MH33</accession>
<comment type="similarity">
    <text evidence="1">Belongs to the 'phage' integrase family.</text>
</comment>
<dbReference type="GO" id="GO:0003677">
    <property type="term" value="F:DNA binding"/>
    <property type="evidence" value="ECO:0007669"/>
    <property type="project" value="UniProtKB-KW"/>
</dbReference>
<feature type="domain" description="Tyr recombinase" evidence="4">
    <location>
        <begin position="196"/>
        <end position="422"/>
    </location>
</feature>
<dbReference type="GO" id="GO:0015074">
    <property type="term" value="P:DNA integration"/>
    <property type="evidence" value="ECO:0007669"/>
    <property type="project" value="InterPro"/>
</dbReference>
<dbReference type="SUPFAM" id="SSF56349">
    <property type="entry name" value="DNA breaking-rejoining enzymes"/>
    <property type="match status" value="1"/>
</dbReference>
<dbReference type="PANTHER" id="PTHR30349">
    <property type="entry name" value="PHAGE INTEGRASE-RELATED"/>
    <property type="match status" value="1"/>
</dbReference>
<name>A0A372MH33_9SPIR</name>
<dbReference type="InterPro" id="IPR002104">
    <property type="entry name" value="Integrase_catalytic"/>
</dbReference>
<dbReference type="Gene3D" id="1.10.443.10">
    <property type="entry name" value="Intergrase catalytic core"/>
    <property type="match status" value="1"/>
</dbReference>
<evidence type="ECO:0000256" key="3">
    <source>
        <dbReference type="ARBA" id="ARBA00023172"/>
    </source>
</evidence>
<dbReference type="EMBL" id="QUWK01000005">
    <property type="protein sequence ID" value="RFU95091.1"/>
    <property type="molecule type" value="Genomic_DNA"/>
</dbReference>
<keyword evidence="2" id="KW-0238">DNA-binding</keyword>
<dbReference type="Pfam" id="PF00589">
    <property type="entry name" value="Phage_integrase"/>
    <property type="match status" value="1"/>
</dbReference>
<dbReference type="InterPro" id="IPR010998">
    <property type="entry name" value="Integrase_recombinase_N"/>
</dbReference>
<dbReference type="GO" id="GO:0006310">
    <property type="term" value="P:DNA recombination"/>
    <property type="evidence" value="ECO:0007669"/>
    <property type="project" value="UniProtKB-KW"/>
</dbReference>
<protein>
    <recommendedName>
        <fullName evidence="4">Tyr recombinase domain-containing protein</fullName>
    </recommendedName>
</protein>
<proteinExistence type="inferred from homology"/>